<dbReference type="EMBL" id="FNDE01000010">
    <property type="protein sequence ID" value="SDH07817.1"/>
    <property type="molecule type" value="Genomic_DNA"/>
</dbReference>
<dbReference type="PANTHER" id="PTHR38733">
    <property type="entry name" value="PROTEIN MCRC"/>
    <property type="match status" value="1"/>
</dbReference>
<reference evidence="1 2" key="1">
    <citation type="submission" date="2016-10" db="EMBL/GenBank/DDBJ databases">
        <authorList>
            <person name="de Groot N.N."/>
        </authorList>
    </citation>
    <scope>NUCLEOTIDE SEQUENCE [LARGE SCALE GENOMIC DNA]</scope>
    <source>
        <strain evidence="1 2">L 420-91</strain>
    </source>
</reference>
<protein>
    <submittedName>
        <fullName evidence="1">5-methylcytosine-specific restriction enzyme subunit McrC</fullName>
    </submittedName>
</protein>
<dbReference type="OrthoDB" id="9786961at2"/>
<dbReference type="PANTHER" id="PTHR38733:SF1">
    <property type="entry name" value="TYPE IV METHYL-DIRECTED RESTRICTION ENZYME ECOKMCRBC"/>
    <property type="match status" value="1"/>
</dbReference>
<dbReference type="RefSeq" id="WP_091260334.1">
    <property type="nucleotide sequence ID" value="NZ_FNDE01000010.1"/>
</dbReference>
<dbReference type="Pfam" id="PF10117">
    <property type="entry name" value="McrBC"/>
    <property type="match status" value="1"/>
</dbReference>
<name>A0A1G7ZGX7_ANETH</name>
<organism evidence="1 2">
    <name type="scientific">Aneurinibacillus thermoaerophilus</name>
    <dbReference type="NCBI Taxonomy" id="143495"/>
    <lineage>
        <taxon>Bacteria</taxon>
        <taxon>Bacillati</taxon>
        <taxon>Bacillota</taxon>
        <taxon>Bacilli</taxon>
        <taxon>Bacillales</taxon>
        <taxon>Paenibacillaceae</taxon>
        <taxon>Aneurinibacillus group</taxon>
        <taxon>Aneurinibacillus</taxon>
    </lineage>
</organism>
<evidence type="ECO:0000313" key="1">
    <source>
        <dbReference type="EMBL" id="SDH07817.1"/>
    </source>
</evidence>
<dbReference type="Proteomes" id="UP000198956">
    <property type="component" value="Unassembled WGS sequence"/>
</dbReference>
<proteinExistence type="predicted"/>
<sequence length="417" mass="49600">MKPSEMITVFEDRTCYVNPTPEQTKELQSFERIWGSQNFIVRSDHRVLLKKYVGFVASKNLQIQILPKIFRDGESREIEAEKEHSIQLLFRLLTYSNYLKVKEIPTPKMVSKYQNDILEIFIAIFIKEFLNQFKVNVHRQYEPIEENTQFIKGKIIFQKSLLRNRDLNYLHYVIYEEFTEDTLLNQIFKTTIERLLRITKIAENKKRLKTGLLYLQHVQTIKLNQTIFDKIRFNRLNHQYLPLFNLSKLFYYNEQAGMSNGDEYTFTFLVPLNELFEYTVYKALKGLEEYSVLYHKPQKYLDKKNKAFMLKPDITIFKDGKVETIIDVKYKNPIHGIDVNVSQADIYQMLSYSLAYNCKNIILVYPMFRINNGYINPLGKYEIETENGIVKITIIHVNICRDNLDGILNDLMEYLKI</sequence>
<dbReference type="AlphaFoldDB" id="A0A1G7ZGX7"/>
<dbReference type="InterPro" id="IPR019292">
    <property type="entry name" value="McrC"/>
</dbReference>
<accession>A0A1G7ZGX7</accession>
<gene>
    <name evidence="1" type="ORF">SAMN04489735_101090</name>
</gene>
<evidence type="ECO:0000313" key="2">
    <source>
        <dbReference type="Proteomes" id="UP000198956"/>
    </source>
</evidence>